<evidence type="ECO:0000313" key="1">
    <source>
        <dbReference type="EMBL" id="ABP67791.1"/>
    </source>
</evidence>
<dbReference type="Proteomes" id="UP000000256">
    <property type="component" value="Chromosome"/>
</dbReference>
<proteinExistence type="predicted"/>
<dbReference type="InterPro" id="IPR009057">
    <property type="entry name" value="Homeodomain-like_sf"/>
</dbReference>
<sequence>MFENNKKNVSRTAKILGVSRHTVRRAIYGPLEDKSRKPKTCPRKLFSELENFIIEESKRTGFRYRRLSLYLFRKYGIKISENTIKSVLKRNAVPRKTKKGERSLYDYEALIPFSEFQLDTKHLAQ</sequence>
<organism evidence="1 2">
    <name type="scientific">Caldicellulosiruptor saccharolyticus (strain ATCC 43494 / DSM 8903 / Tp8T 6331)</name>
    <dbReference type="NCBI Taxonomy" id="351627"/>
    <lineage>
        <taxon>Bacteria</taxon>
        <taxon>Bacillati</taxon>
        <taxon>Bacillota</taxon>
        <taxon>Bacillota incertae sedis</taxon>
        <taxon>Caldicellulosiruptorales</taxon>
        <taxon>Caldicellulosiruptoraceae</taxon>
        <taxon>Caldicellulosiruptor</taxon>
    </lineage>
</organism>
<dbReference type="eggNOG" id="COG2801">
    <property type="taxonomic scope" value="Bacteria"/>
</dbReference>
<protein>
    <submittedName>
        <fullName evidence="1">Uncharacterized protein</fullName>
    </submittedName>
</protein>
<dbReference type="EMBL" id="CP000679">
    <property type="protein sequence ID" value="ABP67791.1"/>
    <property type="molecule type" value="Genomic_DNA"/>
</dbReference>
<reference evidence="1 2" key="1">
    <citation type="journal article" date="2008" name="Appl. Environ. Microbiol.">
        <title>Hydrogenomics of the extremely thermophilic bacterium Caldicellulosiruptor saccharolyticus.</title>
        <authorList>
            <person name="van de Werken H.J."/>
            <person name="Verhaart M.R."/>
            <person name="VanFossen A.L."/>
            <person name="Willquist K."/>
            <person name="Lewis D.L."/>
            <person name="Nichols J.D."/>
            <person name="Goorissen H.P."/>
            <person name="Mongodin E.F."/>
            <person name="Nelson K.E."/>
            <person name="van Niel E.W."/>
            <person name="Stams A.J."/>
            <person name="Ward D.E."/>
            <person name="de Vos W.M."/>
            <person name="van der Oost J."/>
            <person name="Kelly R.M."/>
            <person name="Kengen S.W."/>
        </authorList>
    </citation>
    <scope>NUCLEOTIDE SEQUENCE [LARGE SCALE GENOMIC DNA]</scope>
    <source>
        <strain evidence="2">ATCC 43494 / DSM 8903 / Tp8T 6331</strain>
    </source>
</reference>
<accession>A4XLK6</accession>
<dbReference type="HOGENOM" id="CLU_1988518_0_0_9"/>
<dbReference type="AlphaFoldDB" id="A4XLK6"/>
<name>A4XLK6_CALS8</name>
<dbReference type="KEGG" id="csc:Csac_2211"/>
<evidence type="ECO:0000313" key="2">
    <source>
        <dbReference type="Proteomes" id="UP000000256"/>
    </source>
</evidence>
<dbReference type="SUPFAM" id="SSF46689">
    <property type="entry name" value="Homeodomain-like"/>
    <property type="match status" value="1"/>
</dbReference>
<gene>
    <name evidence="1" type="ordered locus">Csac_2211</name>
</gene>
<keyword evidence="2" id="KW-1185">Reference proteome</keyword>